<keyword evidence="2" id="KW-0677">Repeat</keyword>
<reference evidence="5 6" key="1">
    <citation type="submission" date="2018-06" db="EMBL/GenBank/DDBJ databases">
        <title>The Genome of Cuscuta australis (Dodder) Provides Insight into the Evolution of Plant Parasitism.</title>
        <authorList>
            <person name="Liu H."/>
        </authorList>
    </citation>
    <scope>NUCLEOTIDE SEQUENCE [LARGE SCALE GENOMIC DNA]</scope>
    <source>
        <strain evidence="6">cv. Yunnan</strain>
        <tissue evidence="5">Vines</tissue>
    </source>
</reference>
<dbReference type="SUPFAM" id="SSF54236">
    <property type="entry name" value="Ubiquitin-like"/>
    <property type="match status" value="1"/>
</dbReference>
<dbReference type="Proteomes" id="UP000249390">
    <property type="component" value="Unassembled WGS sequence"/>
</dbReference>
<accession>A0A328DA30</accession>
<dbReference type="PROSITE" id="PS50053">
    <property type="entry name" value="UBIQUITIN_2"/>
    <property type="match status" value="1"/>
</dbReference>
<dbReference type="GO" id="GO:0006952">
    <property type="term" value="P:defense response"/>
    <property type="evidence" value="ECO:0007669"/>
    <property type="project" value="UniProtKB-ARBA"/>
</dbReference>
<dbReference type="SMART" id="SM00364">
    <property type="entry name" value="LRR_BAC"/>
    <property type="match status" value="5"/>
</dbReference>
<dbReference type="InterPro" id="IPR000626">
    <property type="entry name" value="Ubiquitin-like_dom"/>
</dbReference>
<evidence type="ECO:0000313" key="5">
    <source>
        <dbReference type="EMBL" id="RAL42336.1"/>
    </source>
</evidence>
<dbReference type="SMART" id="SM00213">
    <property type="entry name" value="UBQ"/>
    <property type="match status" value="1"/>
</dbReference>
<organism evidence="5 6">
    <name type="scientific">Cuscuta australis</name>
    <dbReference type="NCBI Taxonomy" id="267555"/>
    <lineage>
        <taxon>Eukaryota</taxon>
        <taxon>Viridiplantae</taxon>
        <taxon>Streptophyta</taxon>
        <taxon>Embryophyta</taxon>
        <taxon>Tracheophyta</taxon>
        <taxon>Spermatophyta</taxon>
        <taxon>Magnoliopsida</taxon>
        <taxon>eudicotyledons</taxon>
        <taxon>Gunneridae</taxon>
        <taxon>Pentapetalae</taxon>
        <taxon>asterids</taxon>
        <taxon>lamiids</taxon>
        <taxon>Solanales</taxon>
        <taxon>Convolvulaceae</taxon>
        <taxon>Cuscuteae</taxon>
        <taxon>Cuscuta</taxon>
        <taxon>Cuscuta subgen. Grammica</taxon>
        <taxon>Cuscuta sect. Cleistogrammica</taxon>
    </lineage>
</organism>
<evidence type="ECO:0000256" key="1">
    <source>
        <dbReference type="ARBA" id="ARBA00022614"/>
    </source>
</evidence>
<dbReference type="SMART" id="SM00369">
    <property type="entry name" value="LRR_TYP"/>
    <property type="match status" value="6"/>
</dbReference>
<name>A0A328DA30_9ASTE</name>
<proteinExistence type="predicted"/>
<dbReference type="InterPro" id="IPR029071">
    <property type="entry name" value="Ubiquitin-like_domsf"/>
</dbReference>
<evidence type="ECO:0000256" key="3">
    <source>
        <dbReference type="SAM" id="MobiDB-lite"/>
    </source>
</evidence>
<keyword evidence="6" id="KW-1185">Reference proteome</keyword>
<gene>
    <name evidence="5" type="ORF">DM860_012119</name>
</gene>
<dbReference type="Pfam" id="PF13855">
    <property type="entry name" value="LRR_8"/>
    <property type="match status" value="1"/>
</dbReference>
<sequence length="371" mass="40719">MEEAGGSDHLKPETITVNVKFRGSSIPVDISADATVKELKSLLQPLTNVLPRGQKLISKGKLLVDEMTLRSSEVFHDSKIMLMASQGLHQGDGPITKGTVASSTARRQPEPLKSELHVEKSQIERWKATGVLALSECNLRAIPDEVWVCGPSARVLDLNNNSVKEIPARISHFSSLQKLLLNGNGIEDSFLSWEGIESLKSLLVLSLNENQLTILPSNIGALKSLKQLHIANNKLTFLPTEIGLLTALEVLKANNNSLNAIPTSICGCASLVEVDLSSNLLSELPDTLGRLKDMKALHLRNNGLTSLPSTIFTLCTQLSTLDLHGTEITTDYLRQLEGWNDFDERRQMKHQKQLDFRVSSSGEFDEGADKN</sequence>
<evidence type="ECO:0000256" key="2">
    <source>
        <dbReference type="ARBA" id="ARBA00022737"/>
    </source>
</evidence>
<dbReference type="InterPro" id="IPR003591">
    <property type="entry name" value="Leu-rich_rpt_typical-subtyp"/>
</dbReference>
<dbReference type="InterPro" id="IPR050216">
    <property type="entry name" value="LRR_domain-containing"/>
</dbReference>
<keyword evidence="1" id="KW-0433">Leucine-rich repeat</keyword>
<dbReference type="Gene3D" id="3.80.10.10">
    <property type="entry name" value="Ribonuclease Inhibitor"/>
    <property type="match status" value="1"/>
</dbReference>
<dbReference type="Gene3D" id="3.10.20.90">
    <property type="entry name" value="Phosphatidylinositol 3-kinase Catalytic Subunit, Chain A, domain 1"/>
    <property type="match status" value="1"/>
</dbReference>
<comment type="caution">
    <text evidence="5">The sequence shown here is derived from an EMBL/GenBank/DDBJ whole genome shotgun (WGS) entry which is preliminary data.</text>
</comment>
<protein>
    <recommendedName>
        <fullName evidence="4">Ubiquitin-like domain-containing protein</fullName>
    </recommendedName>
</protein>
<dbReference type="GO" id="GO:0005737">
    <property type="term" value="C:cytoplasm"/>
    <property type="evidence" value="ECO:0007669"/>
    <property type="project" value="TreeGrafter"/>
</dbReference>
<feature type="domain" description="Ubiquitin-like" evidence="4">
    <location>
        <begin position="15"/>
        <end position="86"/>
    </location>
</feature>
<dbReference type="PROSITE" id="PS51450">
    <property type="entry name" value="LRR"/>
    <property type="match status" value="1"/>
</dbReference>
<feature type="region of interest" description="Disordered" evidence="3">
    <location>
        <begin position="91"/>
        <end position="113"/>
    </location>
</feature>
<evidence type="ECO:0000313" key="6">
    <source>
        <dbReference type="Proteomes" id="UP000249390"/>
    </source>
</evidence>
<dbReference type="GO" id="GO:0051707">
    <property type="term" value="P:response to other organism"/>
    <property type="evidence" value="ECO:0007669"/>
    <property type="project" value="UniProtKB-ARBA"/>
</dbReference>
<dbReference type="EMBL" id="NQVE01000175">
    <property type="protein sequence ID" value="RAL42336.1"/>
    <property type="molecule type" value="Genomic_DNA"/>
</dbReference>
<dbReference type="PANTHER" id="PTHR48051:SF1">
    <property type="entry name" value="RAS SUPPRESSOR PROTEIN 1"/>
    <property type="match status" value="1"/>
</dbReference>
<dbReference type="PANTHER" id="PTHR48051">
    <property type="match status" value="1"/>
</dbReference>
<dbReference type="InterPro" id="IPR032675">
    <property type="entry name" value="LRR_dom_sf"/>
</dbReference>
<dbReference type="Pfam" id="PF00240">
    <property type="entry name" value="ubiquitin"/>
    <property type="match status" value="1"/>
</dbReference>
<evidence type="ECO:0000259" key="4">
    <source>
        <dbReference type="PROSITE" id="PS50053"/>
    </source>
</evidence>
<dbReference type="InterPro" id="IPR001611">
    <property type="entry name" value="Leu-rich_rpt"/>
</dbReference>
<dbReference type="SUPFAM" id="SSF52058">
    <property type="entry name" value="L domain-like"/>
    <property type="match status" value="1"/>
</dbReference>
<dbReference type="AlphaFoldDB" id="A0A328DA30"/>